<dbReference type="RefSeq" id="WP_380046568.1">
    <property type="nucleotide sequence ID" value="NZ_JBHSOH010000005.1"/>
</dbReference>
<dbReference type="Pfam" id="PF14332">
    <property type="entry name" value="DUF4388"/>
    <property type="match status" value="1"/>
</dbReference>
<dbReference type="EMBL" id="JBHSOH010000005">
    <property type="protein sequence ID" value="MFC5847430.1"/>
    <property type="molecule type" value="Genomic_DNA"/>
</dbReference>
<name>A0ABW1DFT1_9DEIO</name>
<comment type="caution">
    <text evidence="2">The sequence shown here is derived from an EMBL/GenBank/DDBJ whole genome shotgun (WGS) entry which is preliminary data.</text>
</comment>
<gene>
    <name evidence="2" type="ORF">ACFPQ6_03825</name>
</gene>
<proteinExistence type="predicted"/>
<protein>
    <submittedName>
        <fullName evidence="2">DUF4388 domain-containing protein</fullName>
    </submittedName>
</protein>
<dbReference type="PANTHER" id="PTHR36304:SF4">
    <property type="entry name" value="DUF4388 DOMAIN-CONTAINING PROTEIN"/>
    <property type="match status" value="1"/>
</dbReference>
<reference evidence="3" key="1">
    <citation type="journal article" date="2019" name="Int. J. Syst. Evol. Microbiol.">
        <title>The Global Catalogue of Microorganisms (GCM) 10K type strain sequencing project: providing services to taxonomists for standard genome sequencing and annotation.</title>
        <authorList>
            <consortium name="The Broad Institute Genomics Platform"/>
            <consortium name="The Broad Institute Genome Sequencing Center for Infectious Disease"/>
            <person name="Wu L."/>
            <person name="Ma J."/>
        </authorList>
    </citation>
    <scope>NUCLEOTIDE SEQUENCE [LARGE SCALE GENOMIC DNA]</scope>
    <source>
        <strain evidence="3">CGMCC 1.15053</strain>
    </source>
</reference>
<organism evidence="2 3">
    <name type="scientific">Deinococcus petrolearius</name>
    <dbReference type="NCBI Taxonomy" id="1751295"/>
    <lineage>
        <taxon>Bacteria</taxon>
        <taxon>Thermotogati</taxon>
        <taxon>Deinococcota</taxon>
        <taxon>Deinococci</taxon>
        <taxon>Deinococcales</taxon>
        <taxon>Deinococcaceae</taxon>
        <taxon>Deinococcus</taxon>
    </lineage>
</organism>
<evidence type="ECO:0000313" key="2">
    <source>
        <dbReference type="EMBL" id="MFC5847430.1"/>
    </source>
</evidence>
<evidence type="ECO:0000313" key="3">
    <source>
        <dbReference type="Proteomes" id="UP001595979"/>
    </source>
</evidence>
<dbReference type="PANTHER" id="PTHR36304">
    <property type="entry name" value="DOMAIN GTPASE-ACTIVATING PROTEIN, PUTATIVE-RELATED-RELATED"/>
    <property type="match status" value="1"/>
</dbReference>
<dbReference type="Proteomes" id="UP001595979">
    <property type="component" value="Unassembled WGS sequence"/>
</dbReference>
<sequence length="252" mass="27624">MPNTTLNLDHFNFLELLHLLAAGGKTGVLSVTRDDQTFECALEAGRVRELKLGAQRGTPALVALLSDPRGQFHFDEGRRAAAPSLDASMDEVALEALAALPERPLPFDGPGRLATERTDQMTWTVAERRVLDRIEAQQPLAEVARDPEARRLISRLDRLGLLKARKSRTARLTVTLAQGVRGVVVVDSAIVRRWSGDLGRPPAQLAVRDDAGQTYTFALRMAPDLGHQLQMPTELLMRTGLRAGMSVLVKPL</sequence>
<accession>A0ABW1DFT1</accession>
<evidence type="ECO:0000259" key="1">
    <source>
        <dbReference type="Pfam" id="PF14332"/>
    </source>
</evidence>
<dbReference type="InterPro" id="IPR025497">
    <property type="entry name" value="PatA-like_N"/>
</dbReference>
<feature type="domain" description="PatA-like N-terminal" evidence="1">
    <location>
        <begin position="7"/>
        <end position="102"/>
    </location>
</feature>
<keyword evidence="3" id="KW-1185">Reference proteome</keyword>